<accession>A0A0R2ABL0</accession>
<reference evidence="1 2" key="1">
    <citation type="journal article" date="2015" name="Genome Announc.">
        <title>Expanding the biotechnology potential of lactobacilli through comparative genomics of 213 strains and associated genera.</title>
        <authorList>
            <person name="Sun Z."/>
            <person name="Harris H.M."/>
            <person name="McCann A."/>
            <person name="Guo C."/>
            <person name="Argimon S."/>
            <person name="Zhang W."/>
            <person name="Yang X."/>
            <person name="Jeffery I.B."/>
            <person name="Cooney J.C."/>
            <person name="Kagawa T.F."/>
            <person name="Liu W."/>
            <person name="Song Y."/>
            <person name="Salvetti E."/>
            <person name="Wrobel A."/>
            <person name="Rasinkangas P."/>
            <person name="Parkhill J."/>
            <person name="Rea M.C."/>
            <person name="O'Sullivan O."/>
            <person name="Ritari J."/>
            <person name="Douillard F.P."/>
            <person name="Paul Ross R."/>
            <person name="Yang R."/>
            <person name="Briner A.E."/>
            <person name="Felis G.E."/>
            <person name="de Vos W.M."/>
            <person name="Barrangou R."/>
            <person name="Klaenhammer T.R."/>
            <person name="Caufield P.W."/>
            <person name="Cui Y."/>
            <person name="Zhang H."/>
            <person name="O'Toole P.W."/>
        </authorList>
    </citation>
    <scope>NUCLEOTIDE SEQUENCE [LARGE SCALE GENOMIC DNA]</scope>
    <source>
        <strain evidence="1 2">DSM 20634</strain>
    </source>
</reference>
<organism evidence="1 2">
    <name type="scientific">Paucilactobacillus vaccinostercus DSM 20634</name>
    <dbReference type="NCBI Taxonomy" id="1423813"/>
    <lineage>
        <taxon>Bacteria</taxon>
        <taxon>Bacillati</taxon>
        <taxon>Bacillota</taxon>
        <taxon>Bacilli</taxon>
        <taxon>Lactobacillales</taxon>
        <taxon>Lactobacillaceae</taxon>
        <taxon>Paucilactobacillus</taxon>
    </lineage>
</organism>
<keyword evidence="2" id="KW-1185">Reference proteome</keyword>
<dbReference type="InterPro" id="IPR029058">
    <property type="entry name" value="AB_hydrolase_fold"/>
</dbReference>
<dbReference type="EMBL" id="AYYY01000043">
    <property type="protein sequence ID" value="KRM61065.1"/>
    <property type="molecule type" value="Genomic_DNA"/>
</dbReference>
<dbReference type="PANTHER" id="PTHR15394:SF3">
    <property type="entry name" value="SERINE HYDROLASE RBBP9"/>
    <property type="match status" value="1"/>
</dbReference>
<evidence type="ECO:0000313" key="2">
    <source>
        <dbReference type="Proteomes" id="UP000051733"/>
    </source>
</evidence>
<dbReference type="AlphaFoldDB" id="A0A0R2ABL0"/>
<dbReference type="PATRIC" id="fig|1423813.3.peg.2327"/>
<evidence type="ECO:0000313" key="1">
    <source>
        <dbReference type="EMBL" id="KRM61065.1"/>
    </source>
</evidence>
<dbReference type="Proteomes" id="UP000051733">
    <property type="component" value="Unassembled WGS sequence"/>
</dbReference>
<proteinExistence type="predicted"/>
<dbReference type="PANTHER" id="PTHR15394">
    <property type="entry name" value="SERINE HYDROLASE RBBP9"/>
    <property type="match status" value="1"/>
</dbReference>
<dbReference type="SUPFAM" id="SSF53474">
    <property type="entry name" value="alpha/beta-Hydrolases"/>
    <property type="match status" value="1"/>
</dbReference>
<gene>
    <name evidence="1" type="ORF">FC26_GL002283</name>
</gene>
<dbReference type="Gene3D" id="3.40.50.1820">
    <property type="entry name" value="alpha/beta hydrolase"/>
    <property type="match status" value="1"/>
</dbReference>
<name>A0A0R2ABL0_9LACO</name>
<sequence length="192" mass="21478">MIGRGADEKMKKAYLIHGTSLPDDDWFPWLKKTARQKLNCMVKIVDLPQPFSPHPSEWDAACDRSIVATDGVTIIAHSLGCIEALRFIEQHDVEQANLILVSGFDEPIYTYPELNSFADHTFNYARDILPKVANAVVVTAKDDRIVPTQFSQTMAQHLRAKLILQSTGGHFLGDAGYTKLPVVLEELERVMA</sequence>
<evidence type="ECO:0008006" key="3">
    <source>
        <dbReference type="Google" id="ProtNLM"/>
    </source>
</evidence>
<comment type="caution">
    <text evidence="1">The sequence shown here is derived from an EMBL/GenBank/DDBJ whole genome shotgun (WGS) entry which is preliminary data.</text>
</comment>
<dbReference type="GO" id="GO:0016787">
    <property type="term" value="F:hydrolase activity"/>
    <property type="evidence" value="ECO:0007669"/>
    <property type="project" value="InterPro"/>
</dbReference>
<dbReference type="Pfam" id="PF06821">
    <property type="entry name" value="Ser_hydrolase"/>
    <property type="match status" value="1"/>
</dbReference>
<dbReference type="STRING" id="1423813.FC26_GL002283"/>
<protein>
    <recommendedName>
        <fullName evidence="3">Esterase</fullName>
    </recommendedName>
</protein>
<dbReference type="InterPro" id="IPR010662">
    <property type="entry name" value="RBBP9/YdeN"/>
</dbReference>